<evidence type="ECO:0000256" key="1">
    <source>
        <dbReference type="ARBA" id="ARBA00023015"/>
    </source>
</evidence>
<organism evidence="5 6">
    <name type="scientific">Microbulbifer spongiae</name>
    <dbReference type="NCBI Taxonomy" id="2944933"/>
    <lineage>
        <taxon>Bacteria</taxon>
        <taxon>Pseudomonadati</taxon>
        <taxon>Pseudomonadota</taxon>
        <taxon>Gammaproteobacteria</taxon>
        <taxon>Cellvibrionales</taxon>
        <taxon>Microbulbiferaceae</taxon>
        <taxon>Microbulbifer</taxon>
    </lineage>
</organism>
<dbReference type="SUPFAM" id="SSF46785">
    <property type="entry name" value="Winged helix' DNA-binding domain"/>
    <property type="match status" value="1"/>
</dbReference>
<accession>A0ABY9EE33</accession>
<dbReference type="InterPro" id="IPR036388">
    <property type="entry name" value="WH-like_DNA-bd_sf"/>
</dbReference>
<protein>
    <submittedName>
        <fullName evidence="5">MarR family transcriptional regulator</fullName>
    </submittedName>
</protein>
<sequence>MKNIKPPSSDKLTQIEAAHQILLQGIQLRQKLNTALLEKCDITLSEKELLAKVYMSGEQIRMSDVSKTLMFTEGGATKIIKRLADRGFVTRQQSEHDGRVFLIDITNSGAEKLADALQTMESVAYPLMKETLTTKECETLTKLLKKLNANALGA</sequence>
<dbReference type="RefSeq" id="WP_301415651.1">
    <property type="nucleotide sequence ID" value="NZ_CP098023.1"/>
</dbReference>
<dbReference type="PROSITE" id="PS50995">
    <property type="entry name" value="HTH_MARR_2"/>
    <property type="match status" value="1"/>
</dbReference>
<keyword evidence="1" id="KW-0805">Transcription regulation</keyword>
<dbReference type="InterPro" id="IPR039422">
    <property type="entry name" value="MarR/SlyA-like"/>
</dbReference>
<name>A0ABY9EE33_9GAMM</name>
<dbReference type="Proteomes" id="UP001321520">
    <property type="component" value="Chromosome"/>
</dbReference>
<dbReference type="PANTHER" id="PTHR33164:SF43">
    <property type="entry name" value="HTH-TYPE TRANSCRIPTIONAL REPRESSOR YETL"/>
    <property type="match status" value="1"/>
</dbReference>
<evidence type="ECO:0000313" key="5">
    <source>
        <dbReference type="EMBL" id="WKD49804.1"/>
    </source>
</evidence>
<evidence type="ECO:0000313" key="6">
    <source>
        <dbReference type="Proteomes" id="UP001321520"/>
    </source>
</evidence>
<proteinExistence type="predicted"/>
<keyword evidence="6" id="KW-1185">Reference proteome</keyword>
<dbReference type="EMBL" id="CP098023">
    <property type="protein sequence ID" value="WKD49804.1"/>
    <property type="molecule type" value="Genomic_DNA"/>
</dbReference>
<keyword evidence="2" id="KW-0238">DNA-binding</keyword>
<evidence type="ECO:0000256" key="2">
    <source>
        <dbReference type="ARBA" id="ARBA00023125"/>
    </source>
</evidence>
<gene>
    <name evidence="5" type="ORF">M8T91_18255</name>
</gene>
<evidence type="ECO:0000256" key="3">
    <source>
        <dbReference type="ARBA" id="ARBA00023163"/>
    </source>
</evidence>
<dbReference type="InterPro" id="IPR055166">
    <property type="entry name" value="Transc_reg_Sar_Rot_HTH"/>
</dbReference>
<dbReference type="InterPro" id="IPR000835">
    <property type="entry name" value="HTH_MarR-typ"/>
</dbReference>
<dbReference type="InterPro" id="IPR036390">
    <property type="entry name" value="WH_DNA-bd_sf"/>
</dbReference>
<dbReference type="Gene3D" id="1.10.10.10">
    <property type="entry name" value="Winged helix-like DNA-binding domain superfamily/Winged helix DNA-binding domain"/>
    <property type="match status" value="1"/>
</dbReference>
<dbReference type="Pfam" id="PF22381">
    <property type="entry name" value="Staph_reg_Sar_Rot"/>
    <property type="match status" value="1"/>
</dbReference>
<evidence type="ECO:0000259" key="4">
    <source>
        <dbReference type="PROSITE" id="PS50995"/>
    </source>
</evidence>
<dbReference type="SMART" id="SM00347">
    <property type="entry name" value="HTH_MARR"/>
    <property type="match status" value="1"/>
</dbReference>
<dbReference type="PRINTS" id="PR00598">
    <property type="entry name" value="HTHMARR"/>
</dbReference>
<reference evidence="5 6" key="1">
    <citation type="submission" date="2022-05" db="EMBL/GenBank/DDBJ databases">
        <title>Microbulbifer sp. nov., isolated from sponge.</title>
        <authorList>
            <person name="Gao L."/>
        </authorList>
    </citation>
    <scope>NUCLEOTIDE SEQUENCE [LARGE SCALE GENOMIC DNA]</scope>
    <source>
        <strain evidence="5 6">MI-G</strain>
    </source>
</reference>
<dbReference type="PANTHER" id="PTHR33164">
    <property type="entry name" value="TRANSCRIPTIONAL REGULATOR, MARR FAMILY"/>
    <property type="match status" value="1"/>
</dbReference>
<keyword evidence="3" id="KW-0804">Transcription</keyword>
<feature type="domain" description="HTH marR-type" evidence="4">
    <location>
        <begin position="14"/>
        <end position="149"/>
    </location>
</feature>